<dbReference type="EMBL" id="SMAS01000002">
    <property type="protein sequence ID" value="TCT36983.1"/>
    <property type="molecule type" value="Genomic_DNA"/>
</dbReference>
<gene>
    <name evidence="2" type="ORF">EC835_102448</name>
</gene>
<proteinExistence type="predicted"/>
<keyword evidence="1" id="KW-0472">Membrane</keyword>
<evidence type="ECO:0000313" key="3">
    <source>
        <dbReference type="Proteomes" id="UP000295055"/>
    </source>
</evidence>
<dbReference type="AlphaFoldDB" id="A0A4R3NPW6"/>
<comment type="caution">
    <text evidence="2">The sequence shown here is derived from an EMBL/GenBank/DDBJ whole genome shotgun (WGS) entry which is preliminary data.</text>
</comment>
<feature type="transmembrane region" description="Helical" evidence="1">
    <location>
        <begin position="16"/>
        <end position="39"/>
    </location>
</feature>
<name>A0A4R3NPW6_9GAMM</name>
<evidence type="ECO:0000256" key="1">
    <source>
        <dbReference type="SAM" id="Phobius"/>
    </source>
</evidence>
<keyword evidence="1" id="KW-1133">Transmembrane helix</keyword>
<protein>
    <submittedName>
        <fullName evidence="2">Uncharacterized protein</fullName>
    </submittedName>
</protein>
<feature type="transmembrane region" description="Helical" evidence="1">
    <location>
        <begin position="51"/>
        <end position="74"/>
    </location>
</feature>
<dbReference type="Proteomes" id="UP000295055">
    <property type="component" value="Unassembled WGS sequence"/>
</dbReference>
<evidence type="ECO:0000313" key="2">
    <source>
        <dbReference type="EMBL" id="TCT36983.1"/>
    </source>
</evidence>
<accession>A0A4R3NPW6</accession>
<organism evidence="2 3">
    <name type="scientific">Providencia alcalifaciens</name>
    <dbReference type="NCBI Taxonomy" id="126385"/>
    <lineage>
        <taxon>Bacteria</taxon>
        <taxon>Pseudomonadati</taxon>
        <taxon>Pseudomonadota</taxon>
        <taxon>Gammaproteobacteria</taxon>
        <taxon>Enterobacterales</taxon>
        <taxon>Morganellaceae</taxon>
        <taxon>Providencia</taxon>
    </lineage>
</organism>
<dbReference type="RefSeq" id="WP_132495696.1">
    <property type="nucleotide sequence ID" value="NZ_SMAS01000002.1"/>
</dbReference>
<reference evidence="2 3" key="1">
    <citation type="submission" date="2019-03" db="EMBL/GenBank/DDBJ databases">
        <title>Genomic analyses of the natural microbiome of Caenorhabditis elegans.</title>
        <authorList>
            <person name="Samuel B."/>
        </authorList>
    </citation>
    <scope>NUCLEOTIDE SEQUENCE [LARGE SCALE GENOMIC DNA]</scope>
    <source>
        <strain evidence="2 3">JUb102</strain>
    </source>
</reference>
<feature type="transmembrane region" description="Helical" evidence="1">
    <location>
        <begin position="86"/>
        <end position="107"/>
    </location>
</feature>
<sequence>MNAFFSLWVEKFHDSFLAIFIYFHAIATIMTVAYVAKPFGMDSKPLTQQSLFWLAIIIPIFSFLYFGIFSWYPFDIQLGGENYKDFIVNNAFPLGLLSLSIPFTAIVNNIHRTIQTNEQISQTQSKNSIDFYLNHKKSAIEYFEKNLKHEIITITKKHPLNNKKETPNELEIKTLINIKNPYYLYNKMFIFSNDSRGLTSELSGISTHYFDEINQSWVDINIIFGKYIIPTSYEEPSKYKYFISSLESTIIRLMEALEIDISKLSYSSDKSSKYHYSLFNTKLLDNIFLKSLLKSLHSITLDIFMFVNKEPIKSIDFFWVEQYMYNDVTLITNNFDYGLIKNHTGEPIAYL</sequence>
<keyword evidence="1" id="KW-0812">Transmembrane</keyword>
<dbReference type="OrthoDB" id="6638684at2"/>